<name>A0A0F2M6N6_SPOSC</name>
<evidence type="ECO:0000313" key="3">
    <source>
        <dbReference type="EMBL" id="KJR85287.1"/>
    </source>
</evidence>
<organism evidence="3 4">
    <name type="scientific">Sporothrix schenckii 1099-18</name>
    <dbReference type="NCBI Taxonomy" id="1397361"/>
    <lineage>
        <taxon>Eukaryota</taxon>
        <taxon>Fungi</taxon>
        <taxon>Dikarya</taxon>
        <taxon>Ascomycota</taxon>
        <taxon>Pezizomycotina</taxon>
        <taxon>Sordariomycetes</taxon>
        <taxon>Sordariomycetidae</taxon>
        <taxon>Ophiostomatales</taxon>
        <taxon>Ophiostomataceae</taxon>
        <taxon>Sporothrix</taxon>
    </lineage>
</organism>
<sequence>MISPPFAVLTGWRRMLQFHNFLTAIQAAVWATTGIILFGPPFLHFVCGHHHEQHLIHFLNIILSMLSLIRGFSIWPAAFVANYAYLLGSLFSLGDPLGVNNVVASTTVVRYSDVTSLTAKQAARVVVAMAFNSGRAHSLIWPPQYTRPGSMLMVALQDNKLGSALLHRVYPVVMVVIVFPALLVMFYTTTRQISHRLSIHRLCCVFRSLVAVPTTTTSVTVVTAVDTTVNSSDPASSGTPSLPENSANESELSPSHDTAQMHHNDDHEDHEDHEDHGDHGEYQPPSNPQTLLRSFGIIIFKLLQVVSGTLAEGAVETLAPFVFGAIVIVTLAMTMVLFGVGHVGVDSLVQSGVFGLTKDAVDTLLELVKMQWRFLRQMRWSWWLETAVRYERRYENTAHHHVHGNEVANAHAHADNHAAHDHGHRGCMDTNCPFHIYGHSTHSSANSNTERNHADDGENVTAEQPKEPGRRIKKRRHRRLCRHFHRHYHHHHHHHHGEMHQQEDDQAHDQTRHQTQHQTHHQAHHHRQNTPGSHIVLESRRDWLRWFFGRPHRTASNDFTWPAPTMATAAAEVAEGFFGRPLEDMDGPHNDAWGMFDHQSREEHGSYSDHDPRHLPSQYHQQNTQPDLWASDLDDFLTVEANQHARAFCSQQPDDNSDETDDVSWVNIANGSNVDHFDDNDSVTRDPFVRDEDASEYNAGGVARDCANASRLDGYDVDGNNFDRNYRSRYRPWDDFPGSGNTSDDGDAFGRTVQDTMLRSEVVDSGSETFGSNSNHRTVSNFNW</sequence>
<evidence type="ECO:0000313" key="4">
    <source>
        <dbReference type="Proteomes" id="UP000033710"/>
    </source>
</evidence>
<feature type="transmembrane region" description="Helical" evidence="2">
    <location>
        <begin position="169"/>
        <end position="188"/>
    </location>
</feature>
<dbReference type="GeneID" id="27670510"/>
<dbReference type="EMBL" id="AXCR01000007">
    <property type="protein sequence ID" value="KJR85287.1"/>
    <property type="molecule type" value="Genomic_DNA"/>
</dbReference>
<feature type="compositionally biased region" description="Polar residues" evidence="1">
    <location>
        <begin position="766"/>
        <end position="784"/>
    </location>
</feature>
<keyword evidence="2" id="KW-0472">Membrane</keyword>
<feature type="transmembrane region" description="Helical" evidence="2">
    <location>
        <begin position="20"/>
        <end position="46"/>
    </location>
</feature>
<evidence type="ECO:0000256" key="2">
    <source>
        <dbReference type="SAM" id="Phobius"/>
    </source>
</evidence>
<feature type="compositionally biased region" description="Polar residues" evidence="1">
    <location>
        <begin position="230"/>
        <end position="258"/>
    </location>
</feature>
<accession>A0A0F2M6N6</accession>
<keyword evidence="2" id="KW-1133">Transmembrane helix</keyword>
<feature type="compositionally biased region" description="Basic residues" evidence="1">
    <location>
        <begin position="488"/>
        <end position="497"/>
    </location>
</feature>
<keyword evidence="2" id="KW-0812">Transmembrane</keyword>
<dbReference type="OrthoDB" id="5245586at2759"/>
<gene>
    <name evidence="3" type="ORF">SPSK_08642</name>
</gene>
<feature type="region of interest" description="Disordered" evidence="1">
    <location>
        <begin position="764"/>
        <end position="784"/>
    </location>
</feature>
<reference evidence="3 4" key="2">
    <citation type="journal article" date="2015" name="Eukaryot. Cell">
        <title>Asexual propagation of a virulent clone complex in a human and feline outbreak of sporotrichosis.</title>
        <authorList>
            <person name="Teixeira Mde M."/>
            <person name="Rodrigues A.M."/>
            <person name="Tsui C.K."/>
            <person name="de Almeida L.G."/>
            <person name="Van Diepeningen A.D."/>
            <person name="van den Ende B.G."/>
            <person name="Fernandes G.F."/>
            <person name="Kano R."/>
            <person name="Hamelin R.C."/>
            <person name="Lopes-Bezerra L.M."/>
            <person name="Vasconcelos A.T."/>
            <person name="de Hoog S."/>
            <person name="de Camargo Z.P."/>
            <person name="Felipe M.S."/>
        </authorList>
    </citation>
    <scope>NUCLEOTIDE SEQUENCE [LARGE SCALE GENOMIC DNA]</scope>
    <source>
        <strain evidence="3 4">1099-18</strain>
    </source>
</reference>
<feature type="transmembrane region" description="Helical" evidence="2">
    <location>
        <begin position="58"/>
        <end position="85"/>
    </location>
</feature>
<feature type="compositionally biased region" description="Basic and acidic residues" evidence="1">
    <location>
        <begin position="601"/>
        <end position="614"/>
    </location>
</feature>
<comment type="caution">
    <text evidence="3">The sequence shown here is derived from an EMBL/GenBank/DDBJ whole genome shotgun (WGS) entry which is preliminary data.</text>
</comment>
<dbReference type="KEGG" id="ssck:SPSK_08642"/>
<dbReference type="RefSeq" id="XP_016587963.1">
    <property type="nucleotide sequence ID" value="XM_016735233.1"/>
</dbReference>
<feature type="transmembrane region" description="Helical" evidence="2">
    <location>
        <begin position="317"/>
        <end position="340"/>
    </location>
</feature>
<dbReference type="Proteomes" id="UP000033710">
    <property type="component" value="Unassembled WGS sequence"/>
</dbReference>
<feature type="region of interest" description="Disordered" evidence="1">
    <location>
        <begin position="488"/>
        <end position="534"/>
    </location>
</feature>
<evidence type="ECO:0000256" key="1">
    <source>
        <dbReference type="SAM" id="MobiDB-lite"/>
    </source>
</evidence>
<feature type="region of interest" description="Disordered" evidence="1">
    <location>
        <begin position="442"/>
        <end position="476"/>
    </location>
</feature>
<dbReference type="AlphaFoldDB" id="A0A0F2M6N6"/>
<protein>
    <submittedName>
        <fullName evidence="3">Uncharacterized protein</fullName>
    </submittedName>
</protein>
<feature type="compositionally biased region" description="Basic residues" evidence="1">
    <location>
        <begin position="514"/>
        <end position="528"/>
    </location>
</feature>
<proteinExistence type="predicted"/>
<feature type="compositionally biased region" description="Basic and acidic residues" evidence="1">
    <location>
        <begin position="498"/>
        <end position="512"/>
    </location>
</feature>
<feature type="region of interest" description="Disordered" evidence="1">
    <location>
        <begin position="601"/>
        <end position="623"/>
    </location>
</feature>
<dbReference type="VEuPathDB" id="FungiDB:SPSK_08642"/>
<reference evidence="3 4" key="1">
    <citation type="journal article" date="2014" name="BMC Genomics">
        <title>Comparative genomics of the major fungal agents of human and animal Sporotrichosis: Sporothrix schenckii and Sporothrix brasiliensis.</title>
        <authorList>
            <person name="Teixeira M.M."/>
            <person name="de Almeida L.G."/>
            <person name="Kubitschek-Barreira P."/>
            <person name="Alves F.L."/>
            <person name="Kioshima E.S."/>
            <person name="Abadio A.K."/>
            <person name="Fernandes L."/>
            <person name="Derengowski L.S."/>
            <person name="Ferreira K.S."/>
            <person name="Souza R.C."/>
            <person name="Ruiz J.C."/>
            <person name="de Andrade N.C."/>
            <person name="Paes H.C."/>
            <person name="Nicola A.M."/>
            <person name="Albuquerque P."/>
            <person name="Gerber A.L."/>
            <person name="Martins V.P."/>
            <person name="Peconick L.D."/>
            <person name="Neto A.V."/>
            <person name="Chaucanez C.B."/>
            <person name="Silva P.A."/>
            <person name="Cunha O.L."/>
            <person name="de Oliveira F.F."/>
            <person name="dos Santos T.C."/>
            <person name="Barros A.L."/>
            <person name="Soares M.A."/>
            <person name="de Oliveira L.M."/>
            <person name="Marini M.M."/>
            <person name="Villalobos-Duno H."/>
            <person name="Cunha M.M."/>
            <person name="de Hoog S."/>
            <person name="da Silveira J.F."/>
            <person name="Henrissat B."/>
            <person name="Nino-Vega G.A."/>
            <person name="Cisalpino P.S."/>
            <person name="Mora-Montes H.M."/>
            <person name="Almeida S.R."/>
            <person name="Stajich J.E."/>
            <person name="Lopes-Bezerra L.M."/>
            <person name="Vasconcelos A.T."/>
            <person name="Felipe M.S."/>
        </authorList>
    </citation>
    <scope>NUCLEOTIDE SEQUENCE [LARGE SCALE GENOMIC DNA]</scope>
    <source>
        <strain evidence="3 4">1099-18</strain>
    </source>
</reference>
<feature type="region of interest" description="Disordered" evidence="1">
    <location>
        <begin position="229"/>
        <end position="285"/>
    </location>
</feature>